<reference evidence="2" key="1">
    <citation type="journal article" date="2020" name="mSystems">
        <title>Genome- and Community-Level Interaction Insights into Carbon Utilization and Element Cycling Functions of Hydrothermarchaeota in Hydrothermal Sediment.</title>
        <authorList>
            <person name="Zhou Z."/>
            <person name="Liu Y."/>
            <person name="Xu W."/>
            <person name="Pan J."/>
            <person name="Luo Z.H."/>
            <person name="Li M."/>
        </authorList>
    </citation>
    <scope>NUCLEOTIDE SEQUENCE [LARGE SCALE GENOMIC DNA]</scope>
    <source>
        <strain evidence="2">SpSt-524</strain>
    </source>
</reference>
<dbReference type="Pfam" id="PF04294">
    <property type="entry name" value="VanW"/>
    <property type="match status" value="1"/>
</dbReference>
<feature type="domain" description="YoaR-like putative peptidoglycan binding" evidence="1">
    <location>
        <begin position="247"/>
        <end position="307"/>
    </location>
</feature>
<dbReference type="Pfam" id="PF12229">
    <property type="entry name" value="PG_binding_4"/>
    <property type="match status" value="2"/>
</dbReference>
<evidence type="ECO:0000259" key="1">
    <source>
        <dbReference type="Pfam" id="PF12229"/>
    </source>
</evidence>
<dbReference type="InterPro" id="IPR007391">
    <property type="entry name" value="Vancomycin_resist_VanW"/>
</dbReference>
<dbReference type="PANTHER" id="PTHR35788">
    <property type="entry name" value="EXPORTED PROTEIN-RELATED"/>
    <property type="match status" value="1"/>
</dbReference>
<name>A0A7C3HQJ4_MEIRU</name>
<comment type="caution">
    <text evidence="2">The sequence shown here is derived from an EMBL/GenBank/DDBJ whole genome shotgun (WGS) entry which is preliminary data.</text>
</comment>
<dbReference type="InterPro" id="IPR052913">
    <property type="entry name" value="Glycopeptide_resist_protein"/>
</dbReference>
<dbReference type="EMBL" id="DSWI01000008">
    <property type="protein sequence ID" value="HFG19462.1"/>
    <property type="molecule type" value="Genomic_DNA"/>
</dbReference>
<dbReference type="PANTHER" id="PTHR35788:SF1">
    <property type="entry name" value="EXPORTED PROTEIN"/>
    <property type="match status" value="1"/>
</dbReference>
<feature type="domain" description="YoaR-like putative peptidoglycan binding" evidence="1">
    <location>
        <begin position="75"/>
        <end position="169"/>
    </location>
</feature>
<protein>
    <recommendedName>
        <fullName evidence="1">YoaR-like putative peptidoglycan binding domain-containing protein</fullName>
    </recommendedName>
</protein>
<sequence>MRRDLLIGLGIFTGLVLGWAGFERYHHNRVFAGVEAAGVRVGGLTLEEATAKIAAETQNIAPPRLTLKAGNKALEVSASELGWKPDARATALRAFAVGRTRIAERIAALRGQVKIPLVPSVDPVALEKRLQAIAQSLEYPPINARVVFKDGQYTVTPEKAGLKLDIQTAIETYIKYPEQTVLEFFPKTITPRVTARLLEPVARKANELLRPITLVYTEAPPAGERKVYTRTLTVAEVASLLQVGEEIGVDSRALSKILAQIATRHDRLPLDARYTLTPKGQLAVRPEVNGWKMNQLESRKRLELALLRPDLSEFYLTVVPKAAQVRAADLPKAENLQLLAEATTHYGGSSPERIANVHAAARNLDGYVVPAGGIFNFNDAIGSISPENGFKEALVISEGRTVKGVGGGVCQVSTTAFRALYQAGLPILERNQHAYRVRWYDPIVGYDAAVYQPYLNLRASNDTPGPLVVRTTFTRSSLTVQLYGLPDGRKVVVSKPVILARTPHPPPQYIVDPSLRPGQIKQVDWAVDGFRTRITRTITRPNGQVQIDELNSNFRPWRAVYQVGPQTPIPGNEIASNEP</sequence>
<gene>
    <name evidence="2" type="ORF">ENS82_01915</name>
</gene>
<dbReference type="AlphaFoldDB" id="A0A7C3HQJ4"/>
<proteinExistence type="predicted"/>
<accession>A0A7C3HQJ4</accession>
<dbReference type="InterPro" id="IPR022029">
    <property type="entry name" value="YoaR-like_PG-bd"/>
</dbReference>
<evidence type="ECO:0000313" key="2">
    <source>
        <dbReference type="EMBL" id="HFG19462.1"/>
    </source>
</evidence>
<organism evidence="2">
    <name type="scientific">Meiothermus ruber</name>
    <dbReference type="NCBI Taxonomy" id="277"/>
    <lineage>
        <taxon>Bacteria</taxon>
        <taxon>Thermotogati</taxon>
        <taxon>Deinococcota</taxon>
        <taxon>Deinococci</taxon>
        <taxon>Thermales</taxon>
        <taxon>Thermaceae</taxon>
        <taxon>Meiothermus</taxon>
    </lineage>
</organism>